<proteinExistence type="predicted"/>
<dbReference type="PROSITE" id="PS00092">
    <property type="entry name" value="N6_MTASE"/>
    <property type="match status" value="1"/>
</dbReference>
<protein>
    <submittedName>
        <fullName evidence="3">16S rRNA (Guanine(966)-N(2))-methyltransferase RsmD</fullName>
        <ecNumber evidence="3">2.1.1.171</ecNumber>
    </submittedName>
</protein>
<evidence type="ECO:0000256" key="1">
    <source>
        <dbReference type="ARBA" id="ARBA00022603"/>
    </source>
</evidence>
<evidence type="ECO:0000256" key="2">
    <source>
        <dbReference type="ARBA" id="ARBA00022679"/>
    </source>
</evidence>
<dbReference type="GO" id="GO:0052913">
    <property type="term" value="F:16S rRNA (guanine(966)-N(2))-methyltransferase activity"/>
    <property type="evidence" value="ECO:0007669"/>
    <property type="project" value="UniProtKB-EC"/>
</dbReference>
<dbReference type="InterPro" id="IPR004398">
    <property type="entry name" value="RNA_MeTrfase_RsmD"/>
</dbReference>
<keyword evidence="1 3" id="KW-0489">Methyltransferase</keyword>
<sequence>MRVITGSCRGKKLKTLESLDTRPTTDMVKEAVFSIIQFDVPASSVLDLFAGSGQMGIEALSRGASHCVFVDSNPEAVAIVKDNVDSCGFNKESRVLCMDSLEYLKVAKAGLDIVFIDPPYRMGIVEKALELVESKLNDGAIVVCEHEKELELGESYGRLKLHKRYKYGKTALTVYKIPMKEVDY</sequence>
<dbReference type="EMBL" id="JAOQJZ010000003">
    <property type="protein sequence ID" value="MCU6705119.1"/>
    <property type="molecule type" value="Genomic_DNA"/>
</dbReference>
<accession>A0AAE3LGX8</accession>
<dbReference type="Pfam" id="PF03602">
    <property type="entry name" value="Cons_hypoth95"/>
    <property type="match status" value="1"/>
</dbReference>
<dbReference type="PIRSF" id="PIRSF004553">
    <property type="entry name" value="CHP00095"/>
    <property type="match status" value="1"/>
</dbReference>
<keyword evidence="4" id="KW-1185">Reference proteome</keyword>
<dbReference type="GO" id="GO:0003676">
    <property type="term" value="F:nucleic acid binding"/>
    <property type="evidence" value="ECO:0007669"/>
    <property type="project" value="InterPro"/>
</dbReference>
<dbReference type="EC" id="2.1.1.171" evidence="3"/>
<dbReference type="AlphaFoldDB" id="A0AAE3LGX8"/>
<gene>
    <name evidence="3" type="primary">rsmD</name>
    <name evidence="3" type="ORF">OCV57_04140</name>
</gene>
<evidence type="ECO:0000313" key="4">
    <source>
        <dbReference type="Proteomes" id="UP001208131"/>
    </source>
</evidence>
<dbReference type="InterPro" id="IPR029063">
    <property type="entry name" value="SAM-dependent_MTases_sf"/>
</dbReference>
<keyword evidence="2 3" id="KW-0808">Transferase</keyword>
<reference evidence="3 4" key="1">
    <citation type="journal article" date="2021" name="ISME Commun">
        <title>Automated analysis of genomic sequences facilitates high-throughput and comprehensive description of bacteria.</title>
        <authorList>
            <person name="Hitch T.C.A."/>
        </authorList>
    </citation>
    <scope>NUCLEOTIDE SEQUENCE [LARGE SCALE GENOMIC DNA]</scope>
    <source>
        <strain evidence="3 4">Sanger_31</strain>
    </source>
</reference>
<dbReference type="SUPFAM" id="SSF53335">
    <property type="entry name" value="S-adenosyl-L-methionine-dependent methyltransferases"/>
    <property type="match status" value="1"/>
</dbReference>
<dbReference type="NCBIfam" id="TIGR00095">
    <property type="entry name" value="16S rRNA (guanine(966)-N(2))-methyltransferase RsmD"/>
    <property type="match status" value="1"/>
</dbReference>
<name>A0AAE3LGX8_9FIRM</name>
<dbReference type="RefSeq" id="WP_195519474.1">
    <property type="nucleotide sequence ID" value="NZ_JAOQJZ010000003.1"/>
</dbReference>
<organism evidence="3 4">
    <name type="scientific">Hominimerdicola aceti</name>
    <dbReference type="NCBI Taxonomy" id="2981726"/>
    <lineage>
        <taxon>Bacteria</taxon>
        <taxon>Bacillati</taxon>
        <taxon>Bacillota</taxon>
        <taxon>Clostridia</taxon>
        <taxon>Eubacteriales</taxon>
        <taxon>Oscillospiraceae</taxon>
        <taxon>Hominimerdicola</taxon>
    </lineage>
</organism>
<dbReference type="PANTHER" id="PTHR43542">
    <property type="entry name" value="METHYLTRANSFERASE"/>
    <property type="match status" value="1"/>
</dbReference>
<dbReference type="CDD" id="cd02440">
    <property type="entry name" value="AdoMet_MTases"/>
    <property type="match status" value="1"/>
</dbReference>
<dbReference type="InterPro" id="IPR002052">
    <property type="entry name" value="DNA_methylase_N6_adenine_CS"/>
</dbReference>
<evidence type="ECO:0000313" key="3">
    <source>
        <dbReference type="EMBL" id="MCU6705119.1"/>
    </source>
</evidence>
<dbReference type="PANTHER" id="PTHR43542:SF1">
    <property type="entry name" value="METHYLTRANSFERASE"/>
    <property type="match status" value="1"/>
</dbReference>
<dbReference type="Proteomes" id="UP001208131">
    <property type="component" value="Unassembled WGS sequence"/>
</dbReference>
<comment type="caution">
    <text evidence="3">The sequence shown here is derived from an EMBL/GenBank/DDBJ whole genome shotgun (WGS) entry which is preliminary data.</text>
</comment>
<dbReference type="Gene3D" id="3.40.50.150">
    <property type="entry name" value="Vaccinia Virus protein VP39"/>
    <property type="match status" value="1"/>
</dbReference>